<evidence type="ECO:0000256" key="1">
    <source>
        <dbReference type="SAM" id="MobiDB-lite"/>
    </source>
</evidence>
<organism evidence="2 3">
    <name type="scientific">Gryllus longicercus</name>
    <dbReference type="NCBI Taxonomy" id="2509291"/>
    <lineage>
        <taxon>Eukaryota</taxon>
        <taxon>Metazoa</taxon>
        <taxon>Ecdysozoa</taxon>
        <taxon>Arthropoda</taxon>
        <taxon>Hexapoda</taxon>
        <taxon>Insecta</taxon>
        <taxon>Pterygota</taxon>
        <taxon>Neoptera</taxon>
        <taxon>Polyneoptera</taxon>
        <taxon>Orthoptera</taxon>
        <taxon>Ensifera</taxon>
        <taxon>Gryllidea</taxon>
        <taxon>Grylloidea</taxon>
        <taxon>Gryllidae</taxon>
        <taxon>Gryllinae</taxon>
        <taxon>Gryllus</taxon>
    </lineage>
</organism>
<sequence length="90" mass="10201">MHRQRQERYGKSINRQLQELHQILDSASKASKESDTDSLSTPRSHSARNIARAPESLDLCTDLVEWVDPVISNQQKPTPVFLLTSIDVSE</sequence>
<keyword evidence="3" id="KW-1185">Reference proteome</keyword>
<evidence type="ECO:0000313" key="3">
    <source>
        <dbReference type="Proteomes" id="UP001378592"/>
    </source>
</evidence>
<gene>
    <name evidence="2" type="ORF">R5R35_013359</name>
</gene>
<proteinExistence type="predicted"/>
<feature type="region of interest" description="Disordered" evidence="1">
    <location>
        <begin position="23"/>
        <end position="52"/>
    </location>
</feature>
<dbReference type="EMBL" id="JAZDUA010000044">
    <property type="protein sequence ID" value="KAK7871141.1"/>
    <property type="molecule type" value="Genomic_DNA"/>
</dbReference>
<reference evidence="2 3" key="1">
    <citation type="submission" date="2024-03" db="EMBL/GenBank/DDBJ databases">
        <title>The genome assembly and annotation of the cricket Gryllus longicercus Weissman &amp; Gray.</title>
        <authorList>
            <person name="Szrajer S."/>
            <person name="Gray D."/>
            <person name="Ylla G."/>
        </authorList>
    </citation>
    <scope>NUCLEOTIDE SEQUENCE [LARGE SCALE GENOMIC DNA]</scope>
    <source>
        <strain evidence="2">DAG 2021-001</strain>
        <tissue evidence="2">Whole body minus gut</tissue>
    </source>
</reference>
<dbReference type="Proteomes" id="UP001378592">
    <property type="component" value="Unassembled WGS sequence"/>
</dbReference>
<dbReference type="AlphaFoldDB" id="A0AAN9ZBX3"/>
<protein>
    <submittedName>
        <fullName evidence="2">Uncharacterized protein</fullName>
    </submittedName>
</protein>
<name>A0AAN9ZBX3_9ORTH</name>
<evidence type="ECO:0000313" key="2">
    <source>
        <dbReference type="EMBL" id="KAK7871141.1"/>
    </source>
</evidence>
<accession>A0AAN9ZBX3</accession>
<comment type="caution">
    <text evidence="2">The sequence shown here is derived from an EMBL/GenBank/DDBJ whole genome shotgun (WGS) entry which is preliminary data.</text>
</comment>